<dbReference type="InterPro" id="IPR001958">
    <property type="entry name" value="Tet-R_TetA/multi-R_MdtG-like"/>
</dbReference>
<dbReference type="RefSeq" id="WP_076169769.1">
    <property type="nucleotide sequence ID" value="NZ_MRTP01000002.1"/>
</dbReference>
<dbReference type="PROSITE" id="PS50850">
    <property type="entry name" value="MFS"/>
    <property type="match status" value="1"/>
</dbReference>
<feature type="transmembrane region" description="Helical" evidence="7">
    <location>
        <begin position="279"/>
        <end position="302"/>
    </location>
</feature>
<feature type="domain" description="Major facilitator superfamily (MFS) profile" evidence="8">
    <location>
        <begin position="7"/>
        <end position="391"/>
    </location>
</feature>
<feature type="transmembrane region" description="Helical" evidence="7">
    <location>
        <begin position="163"/>
        <end position="183"/>
    </location>
</feature>
<feature type="transmembrane region" description="Helical" evidence="7">
    <location>
        <begin position="9"/>
        <end position="33"/>
    </location>
</feature>
<dbReference type="Proteomes" id="UP000187172">
    <property type="component" value="Unassembled WGS sequence"/>
</dbReference>
<keyword evidence="10" id="KW-1185">Reference proteome</keyword>
<dbReference type="PRINTS" id="PR01035">
    <property type="entry name" value="TCRTETA"/>
</dbReference>
<feature type="transmembrane region" description="Helical" evidence="7">
    <location>
        <begin position="308"/>
        <end position="326"/>
    </location>
</feature>
<evidence type="ECO:0000256" key="7">
    <source>
        <dbReference type="SAM" id="Phobius"/>
    </source>
</evidence>
<evidence type="ECO:0000256" key="1">
    <source>
        <dbReference type="ARBA" id="ARBA00004651"/>
    </source>
</evidence>
<protein>
    <submittedName>
        <fullName evidence="9">MFS transporter</fullName>
    </submittedName>
</protein>
<feature type="transmembrane region" description="Helical" evidence="7">
    <location>
        <begin position="204"/>
        <end position="227"/>
    </location>
</feature>
<dbReference type="SUPFAM" id="SSF103473">
    <property type="entry name" value="MFS general substrate transporter"/>
    <property type="match status" value="1"/>
</dbReference>
<comment type="caution">
    <text evidence="9">The sequence shown here is derived from an EMBL/GenBank/DDBJ whole genome shotgun (WGS) entry which is preliminary data.</text>
</comment>
<keyword evidence="6 7" id="KW-0472">Membrane</keyword>
<dbReference type="STRING" id="297318.BK138_11810"/>
<keyword evidence="3" id="KW-1003">Cell membrane</keyword>
<name>A0A1R1EU53_9BACL</name>
<comment type="subcellular location">
    <subcellularLocation>
        <location evidence="1">Cell membrane</location>
        <topology evidence="1">Multi-pass membrane protein</topology>
    </subcellularLocation>
</comment>
<proteinExistence type="predicted"/>
<evidence type="ECO:0000256" key="2">
    <source>
        <dbReference type="ARBA" id="ARBA00022448"/>
    </source>
</evidence>
<dbReference type="Pfam" id="PF07690">
    <property type="entry name" value="MFS_1"/>
    <property type="match status" value="1"/>
</dbReference>
<feature type="transmembrane region" description="Helical" evidence="7">
    <location>
        <begin position="247"/>
        <end position="267"/>
    </location>
</feature>
<accession>A0A1R1EU53</accession>
<reference evidence="9 10" key="1">
    <citation type="submission" date="2016-11" db="EMBL/GenBank/DDBJ databases">
        <title>Paenibacillus species isolates.</title>
        <authorList>
            <person name="Beno S.M."/>
        </authorList>
    </citation>
    <scope>NUCLEOTIDE SEQUENCE [LARGE SCALE GENOMIC DNA]</scope>
    <source>
        <strain evidence="9 10">FSL R5-0378</strain>
    </source>
</reference>
<sequence>MESWKKNLWVLWFGSLIVSSSFSMVVPFLPLFLIEIGVTKNIEMWSGLLFSAAFFAGALSSPFWGSVGDKYGRKPMIIRAGFVLCIIYLLTAFVTHPVQLLILRILQGLLSGFIPGAIAIVGTNTPEKRVGYALSTMSTATATGSIMGPLLGGVLSKVFDNRLAFGSAGVLCFLATLLVIFYVKEEKFVPSKGKLSVFNTLKQAAVNKMLMIVLVLTMVTQFSVMTIEPVLSLYIVEIGHSASDASILAGFIFSLVGIASIIFAPRWGKLADKVGFQKILMIGLFAGGIGSLLQIPFHNIWAFSVVRFLYGCFFCAVFPALNGLVVRSTPSDFRGRAFSLNQTANQLGGMLGPLAGGAISGVFSIHTVFLITGLFLLLTMGLAYWSQRFGSLSAQQASTKAIDG</sequence>
<dbReference type="PANTHER" id="PTHR43414:SF6">
    <property type="entry name" value="MULTIDRUG RESISTANCE PROTEIN MDTG"/>
    <property type="match status" value="1"/>
</dbReference>
<feature type="transmembrane region" description="Helical" evidence="7">
    <location>
        <begin position="130"/>
        <end position="151"/>
    </location>
</feature>
<dbReference type="InterPro" id="IPR011701">
    <property type="entry name" value="MFS"/>
</dbReference>
<dbReference type="AlphaFoldDB" id="A0A1R1EU53"/>
<keyword evidence="2" id="KW-0813">Transport</keyword>
<keyword evidence="5 7" id="KW-1133">Transmembrane helix</keyword>
<evidence type="ECO:0000313" key="9">
    <source>
        <dbReference type="EMBL" id="OMF55374.1"/>
    </source>
</evidence>
<evidence type="ECO:0000256" key="4">
    <source>
        <dbReference type="ARBA" id="ARBA00022692"/>
    </source>
</evidence>
<evidence type="ECO:0000313" key="10">
    <source>
        <dbReference type="Proteomes" id="UP000187172"/>
    </source>
</evidence>
<evidence type="ECO:0000259" key="8">
    <source>
        <dbReference type="PROSITE" id="PS50850"/>
    </source>
</evidence>
<dbReference type="GO" id="GO:0005886">
    <property type="term" value="C:plasma membrane"/>
    <property type="evidence" value="ECO:0007669"/>
    <property type="project" value="UniProtKB-SubCell"/>
</dbReference>
<feature type="transmembrane region" description="Helical" evidence="7">
    <location>
        <begin position="76"/>
        <end position="95"/>
    </location>
</feature>
<keyword evidence="4 7" id="KW-0812">Transmembrane</keyword>
<dbReference type="InterPro" id="IPR020846">
    <property type="entry name" value="MFS_dom"/>
</dbReference>
<feature type="transmembrane region" description="Helical" evidence="7">
    <location>
        <begin position="45"/>
        <end position="64"/>
    </location>
</feature>
<gene>
    <name evidence="9" type="ORF">BK138_11810</name>
</gene>
<dbReference type="PANTHER" id="PTHR43414">
    <property type="entry name" value="MULTIDRUG RESISTANCE PROTEIN MDTG"/>
    <property type="match status" value="1"/>
</dbReference>
<evidence type="ECO:0000256" key="5">
    <source>
        <dbReference type="ARBA" id="ARBA00022989"/>
    </source>
</evidence>
<dbReference type="Gene3D" id="1.20.1250.20">
    <property type="entry name" value="MFS general substrate transporter like domains"/>
    <property type="match status" value="2"/>
</dbReference>
<dbReference type="EMBL" id="MRTP01000002">
    <property type="protein sequence ID" value="OMF55374.1"/>
    <property type="molecule type" value="Genomic_DNA"/>
</dbReference>
<organism evidence="9 10">
    <name type="scientific">Paenibacillus rhizosphaerae</name>
    <dbReference type="NCBI Taxonomy" id="297318"/>
    <lineage>
        <taxon>Bacteria</taxon>
        <taxon>Bacillati</taxon>
        <taxon>Bacillota</taxon>
        <taxon>Bacilli</taxon>
        <taxon>Bacillales</taxon>
        <taxon>Paenibacillaceae</taxon>
        <taxon>Paenibacillus</taxon>
    </lineage>
</organism>
<feature type="transmembrane region" description="Helical" evidence="7">
    <location>
        <begin position="101"/>
        <end position="123"/>
    </location>
</feature>
<dbReference type="InterPro" id="IPR036259">
    <property type="entry name" value="MFS_trans_sf"/>
</dbReference>
<dbReference type="GO" id="GO:0022857">
    <property type="term" value="F:transmembrane transporter activity"/>
    <property type="evidence" value="ECO:0007669"/>
    <property type="project" value="InterPro"/>
</dbReference>
<evidence type="ECO:0000256" key="6">
    <source>
        <dbReference type="ARBA" id="ARBA00023136"/>
    </source>
</evidence>
<evidence type="ECO:0000256" key="3">
    <source>
        <dbReference type="ARBA" id="ARBA00022475"/>
    </source>
</evidence>